<dbReference type="Gene3D" id="3.90.1750.20">
    <property type="entry name" value="Putative Large Serine Recombinase, Chain B, Domain 2"/>
    <property type="match status" value="1"/>
</dbReference>
<sequence>MDIYNVANQMKMERKTIFDMEMRVTFYARVSTTREEQENSIENQITFFRDMIRKNPNWKYVDGYVDRVRGESAENRTNFMLMVEDGKAGKFDLVLTKEVSRFARNTIDSLTYTRDLLRAGVGVFFQNDNICTIDTDSELRLTIMSSIAADEVRKLSERVRWGHKRAIESGNVMGNSRIFGYDKQNCRLVINKAEAEMVRLIFELYSTGSYSSRKIEKILWEKGYRNRNGASIHHNTINGIIQNPKYKGYYCGNKVKIVDYRTREQRFLPEEEWVLYKDETGEIVPAIVSEEIWEKSNVIFRERSTAIKSRGRSFKDKSVFTGKIWCKAHDKPYWRTSYSNSVSQGKPIYQWICSEKKRLGAKSCASFSIMEEDLYMMLSEYFQGVAGNIDEYVTDFMRIYRDSGRDVNIQRQLNEMAAHLTKEKAKREKLLDLYTDNIISRDEFRERNDGVNVLISQIEEEIHALELRAQETVDYAKEMEKIENYFRNMYAPGHQMSHDEVDEMAKAIIDRIDVVPINEESMKLEVKLKNDLSAEIPYIRGDERFVRRSGHICKKMIDSYKQQ</sequence>
<dbReference type="Pfam" id="PF00239">
    <property type="entry name" value="Resolvase"/>
    <property type="match status" value="1"/>
</dbReference>
<dbReference type="EMBL" id="ATAX01000034">
    <property type="protein sequence ID" value="EWM52604.1"/>
    <property type="molecule type" value="Genomic_DNA"/>
</dbReference>
<protein>
    <recommendedName>
        <fullName evidence="5">Recombinase family protein</fullName>
    </recommendedName>
</protein>
<dbReference type="PROSITE" id="PS51736">
    <property type="entry name" value="RECOMBINASES_3"/>
    <property type="match status" value="1"/>
</dbReference>
<organism evidence="3 4">
    <name type="scientific">Ruminococcus flavefaciens 007c</name>
    <dbReference type="NCBI Taxonomy" id="1341157"/>
    <lineage>
        <taxon>Bacteria</taxon>
        <taxon>Bacillati</taxon>
        <taxon>Bacillota</taxon>
        <taxon>Clostridia</taxon>
        <taxon>Eubacteriales</taxon>
        <taxon>Oscillospiraceae</taxon>
        <taxon>Ruminococcus</taxon>
    </lineage>
</organism>
<dbReference type="InterPro" id="IPR006119">
    <property type="entry name" value="Resolv_N"/>
</dbReference>
<dbReference type="Gene3D" id="3.40.50.1390">
    <property type="entry name" value="Resolvase, N-terminal catalytic domain"/>
    <property type="match status" value="1"/>
</dbReference>
<dbReference type="InterPro" id="IPR036162">
    <property type="entry name" value="Resolvase-like_N_sf"/>
</dbReference>
<dbReference type="PATRIC" id="fig|1341157.4.peg.2794"/>
<dbReference type="CDD" id="cd00338">
    <property type="entry name" value="Ser_Recombinase"/>
    <property type="match status" value="1"/>
</dbReference>
<dbReference type="GO" id="GO:0000150">
    <property type="term" value="F:DNA strand exchange activity"/>
    <property type="evidence" value="ECO:0007669"/>
    <property type="project" value="InterPro"/>
</dbReference>
<gene>
    <name evidence="3" type="ORF">RF007C_00550</name>
</gene>
<evidence type="ECO:0000259" key="2">
    <source>
        <dbReference type="PROSITE" id="PS51737"/>
    </source>
</evidence>
<dbReference type="AlphaFoldDB" id="W7ULX3"/>
<dbReference type="RefSeq" id="WP_019680897.1">
    <property type="nucleotide sequence ID" value="NZ_ATAX01000034.1"/>
</dbReference>
<dbReference type="GO" id="GO:0003677">
    <property type="term" value="F:DNA binding"/>
    <property type="evidence" value="ECO:0007669"/>
    <property type="project" value="InterPro"/>
</dbReference>
<dbReference type="Pfam" id="PF07508">
    <property type="entry name" value="Recombinase"/>
    <property type="match status" value="1"/>
</dbReference>
<name>W7ULX3_RUMFL</name>
<proteinExistence type="predicted"/>
<evidence type="ECO:0000313" key="4">
    <source>
        <dbReference type="Proteomes" id="UP000019365"/>
    </source>
</evidence>
<dbReference type="PROSITE" id="PS51737">
    <property type="entry name" value="RECOMBINASE_DNA_BIND"/>
    <property type="match status" value="1"/>
</dbReference>
<dbReference type="SUPFAM" id="SSF53041">
    <property type="entry name" value="Resolvase-like"/>
    <property type="match status" value="1"/>
</dbReference>
<keyword evidence="4" id="KW-1185">Reference proteome</keyword>
<reference evidence="3 4" key="1">
    <citation type="journal article" date="2014" name="PLoS ONE">
        <title>Rumen cellulosomics: divergent fiber-degrading strategies revealed by comparative genome-wide analysis of six ruminococcal strains.</title>
        <authorList>
            <person name="Dassa B."/>
            <person name="Borovok I."/>
            <person name="Ruimy-Israeli V."/>
            <person name="Lamed R."/>
            <person name="Flint H.J."/>
            <person name="Duncan S.H."/>
            <person name="Henrissat B."/>
            <person name="Coutinho P."/>
            <person name="Morrison M."/>
            <person name="Mosoni P."/>
            <person name="Yeoman C.J."/>
            <person name="White B.A."/>
            <person name="Bayer E.A."/>
        </authorList>
    </citation>
    <scope>NUCLEOTIDE SEQUENCE [LARGE SCALE GENOMIC DNA]</scope>
    <source>
        <strain evidence="3 4">007c</strain>
    </source>
</reference>
<dbReference type="PANTHER" id="PTHR30461">
    <property type="entry name" value="DNA-INVERTASE FROM LAMBDOID PROPHAGE"/>
    <property type="match status" value="1"/>
</dbReference>
<dbReference type="InterPro" id="IPR050639">
    <property type="entry name" value="SSR_resolvase"/>
</dbReference>
<accession>W7ULX3</accession>
<feature type="domain" description="Resolvase/invertase-type recombinase catalytic" evidence="1">
    <location>
        <begin position="23"/>
        <end position="170"/>
    </location>
</feature>
<dbReference type="InterPro" id="IPR038109">
    <property type="entry name" value="DNA_bind_recomb_sf"/>
</dbReference>
<dbReference type="PANTHER" id="PTHR30461:SF23">
    <property type="entry name" value="DNA RECOMBINASE-RELATED"/>
    <property type="match status" value="1"/>
</dbReference>
<dbReference type="eggNOG" id="COG1961">
    <property type="taxonomic scope" value="Bacteria"/>
</dbReference>
<dbReference type="Proteomes" id="UP000019365">
    <property type="component" value="Unassembled WGS sequence"/>
</dbReference>
<evidence type="ECO:0000259" key="1">
    <source>
        <dbReference type="PROSITE" id="PS51736"/>
    </source>
</evidence>
<evidence type="ECO:0000313" key="3">
    <source>
        <dbReference type="EMBL" id="EWM52604.1"/>
    </source>
</evidence>
<dbReference type="InterPro" id="IPR011109">
    <property type="entry name" value="DNA_bind_recombinase_dom"/>
</dbReference>
<feature type="domain" description="Recombinase" evidence="2">
    <location>
        <begin position="178"/>
        <end position="306"/>
    </location>
</feature>
<dbReference type="OrthoDB" id="9769353at2"/>
<evidence type="ECO:0008006" key="5">
    <source>
        <dbReference type="Google" id="ProtNLM"/>
    </source>
</evidence>
<comment type="caution">
    <text evidence="3">The sequence shown here is derived from an EMBL/GenBank/DDBJ whole genome shotgun (WGS) entry which is preliminary data.</text>
</comment>
<dbReference type="SMART" id="SM00857">
    <property type="entry name" value="Resolvase"/>
    <property type="match status" value="1"/>
</dbReference>